<feature type="active site" description="Proton acceptor" evidence="2">
    <location>
        <position position="47"/>
    </location>
</feature>
<evidence type="ECO:0000259" key="4">
    <source>
        <dbReference type="PROSITE" id="PS50263"/>
    </source>
</evidence>
<keyword evidence="6" id="KW-1185">Reference proteome</keyword>
<dbReference type="SUPFAM" id="SSF56317">
    <property type="entry name" value="Carbon-nitrogen hydrolase"/>
    <property type="match status" value="1"/>
</dbReference>
<protein>
    <submittedName>
        <fullName evidence="5">Aliphatic nitrilase</fullName>
    </submittedName>
</protein>
<dbReference type="RefSeq" id="WP_088602152.1">
    <property type="nucleotide sequence ID" value="NZ_NJIH01000003.1"/>
</dbReference>
<evidence type="ECO:0000313" key="6">
    <source>
        <dbReference type="Proteomes" id="UP000214603"/>
    </source>
</evidence>
<dbReference type="EMBL" id="NJIH01000003">
    <property type="protein sequence ID" value="OWT63570.1"/>
    <property type="molecule type" value="Genomic_DNA"/>
</dbReference>
<dbReference type="AlphaFoldDB" id="A0A225MUP3"/>
<dbReference type="Gene3D" id="3.60.110.10">
    <property type="entry name" value="Carbon-nitrogen hydrolase"/>
    <property type="match status" value="1"/>
</dbReference>
<feature type="compositionally biased region" description="Basic and acidic residues" evidence="3">
    <location>
        <begin position="335"/>
        <end position="345"/>
    </location>
</feature>
<feature type="domain" description="CN hydrolase" evidence="4">
    <location>
        <begin position="7"/>
        <end position="282"/>
    </location>
</feature>
<comment type="caution">
    <text evidence="5">The sequence shown here is derived from an EMBL/GenBank/DDBJ whole genome shotgun (WGS) entry which is preliminary data.</text>
</comment>
<accession>A0A225MUP3</accession>
<dbReference type="InterPro" id="IPR044149">
    <property type="entry name" value="Nitrilases_CHs"/>
</dbReference>
<dbReference type="PROSITE" id="PS50263">
    <property type="entry name" value="CN_HYDROLASE"/>
    <property type="match status" value="1"/>
</dbReference>
<dbReference type="PANTHER" id="PTHR46044">
    <property type="entry name" value="NITRILASE"/>
    <property type="match status" value="1"/>
</dbReference>
<proteinExistence type="inferred from homology"/>
<comment type="similarity">
    <text evidence="1">Belongs to the carbon-nitrogen hydrolase superfamily. Nitrilase family.</text>
</comment>
<dbReference type="InterPro" id="IPR036526">
    <property type="entry name" value="C-N_Hydrolase_sf"/>
</dbReference>
<dbReference type="Pfam" id="PF00795">
    <property type="entry name" value="CN_hydrolase"/>
    <property type="match status" value="1"/>
</dbReference>
<dbReference type="CDD" id="cd07564">
    <property type="entry name" value="nitrilases_CHs"/>
    <property type="match status" value="1"/>
</dbReference>
<evidence type="ECO:0000256" key="3">
    <source>
        <dbReference type="SAM" id="MobiDB-lite"/>
    </source>
</evidence>
<dbReference type="PANTHER" id="PTHR46044:SF2">
    <property type="entry name" value="CN HYDROLASE DOMAIN-CONTAINING PROTEIN"/>
    <property type="match status" value="1"/>
</dbReference>
<dbReference type="InterPro" id="IPR003010">
    <property type="entry name" value="C-N_Hydrolase"/>
</dbReference>
<organism evidence="5 6">
    <name type="scientific">Candidimonas nitroreducens</name>
    <dbReference type="NCBI Taxonomy" id="683354"/>
    <lineage>
        <taxon>Bacteria</taxon>
        <taxon>Pseudomonadati</taxon>
        <taxon>Pseudomonadota</taxon>
        <taxon>Betaproteobacteria</taxon>
        <taxon>Burkholderiales</taxon>
        <taxon>Alcaligenaceae</taxon>
        <taxon>Candidimonas</taxon>
    </lineage>
</organism>
<evidence type="ECO:0000256" key="2">
    <source>
        <dbReference type="PROSITE-ProRule" id="PRU10139"/>
    </source>
</evidence>
<dbReference type="Proteomes" id="UP000214603">
    <property type="component" value="Unassembled WGS sequence"/>
</dbReference>
<dbReference type="GO" id="GO:0000257">
    <property type="term" value="F:nitrilase activity"/>
    <property type="evidence" value="ECO:0007669"/>
    <property type="project" value="UniProtKB-ARBA"/>
</dbReference>
<name>A0A225MUP3_9BURK</name>
<reference evidence="6" key="1">
    <citation type="submission" date="2017-06" db="EMBL/GenBank/DDBJ databases">
        <title>Herbaspirillum phytohormonus sp. nov., isolated from the root nodule of Robinia pseudoacacia in lead-zinc mine.</title>
        <authorList>
            <person name="Fan M."/>
            <person name="Lin Y."/>
        </authorList>
    </citation>
    <scope>NUCLEOTIDE SEQUENCE [LARGE SCALE GENOMIC DNA]</scope>
    <source>
        <strain evidence="6">SC-089</strain>
    </source>
</reference>
<feature type="compositionally biased region" description="Low complexity" evidence="3">
    <location>
        <begin position="320"/>
        <end position="331"/>
    </location>
</feature>
<dbReference type="OrthoDB" id="9803803at2"/>
<evidence type="ECO:0000313" key="5">
    <source>
        <dbReference type="EMBL" id="OWT63570.1"/>
    </source>
</evidence>
<feature type="region of interest" description="Disordered" evidence="3">
    <location>
        <begin position="316"/>
        <end position="345"/>
    </location>
</feature>
<evidence type="ECO:0000256" key="1">
    <source>
        <dbReference type="ARBA" id="ARBA00008129"/>
    </source>
</evidence>
<dbReference type="PROSITE" id="PS00920">
    <property type="entry name" value="NITRIL_CHT_1"/>
    <property type="match status" value="1"/>
</dbReference>
<sequence>MLDLPVVKVAAVQAAPVFLDTEATVDKACALIAQAAAEGASLVAFPEVFVPGYPYWNWIMNPVEGSPWFEKLCRCAIEIPGPEIQRIAQAARAHGTHVVIGVNERSATGIGTLYNTLVFIGPDGRVLGRHRKLIPTWAEKLTWANGDGASLRVYDTAIGKLGGLACGENTNTLARFSLLAQGELLHVASYISLPVAPPDYDMAEAIKVRAMAHSFEGKVFTVVSCSTISEEIIQAFAATHPQSEAMLRRRNSAFSGVIGPDGRSVGQPLIDDEGIVYAEADLSRCIQPRQMHDITGHYNRFDIFDLRVDRRSRQPAQFLDPDAQAAAGGPEADADGDRTARDAGQ</sequence>
<dbReference type="InterPro" id="IPR000132">
    <property type="entry name" value="Nitrilase/CN_hydratase_CS"/>
</dbReference>
<gene>
    <name evidence="5" type="ORF">CEY11_04380</name>
</gene>